<feature type="transmembrane region" description="Helical" evidence="1">
    <location>
        <begin position="145"/>
        <end position="177"/>
    </location>
</feature>
<organism evidence="2 3">
    <name type="scientific">Brevibacillus panacihumi</name>
    <dbReference type="NCBI Taxonomy" id="497735"/>
    <lineage>
        <taxon>Bacteria</taxon>
        <taxon>Bacillati</taxon>
        <taxon>Bacillota</taxon>
        <taxon>Bacilli</taxon>
        <taxon>Bacillales</taxon>
        <taxon>Paenibacillaceae</taxon>
        <taxon>Brevibacillus</taxon>
    </lineage>
</organism>
<feature type="transmembrane region" description="Helical" evidence="1">
    <location>
        <begin position="282"/>
        <end position="304"/>
    </location>
</feature>
<feature type="transmembrane region" description="Helical" evidence="1">
    <location>
        <begin position="189"/>
        <end position="216"/>
    </location>
</feature>
<sequence length="340" mass="38065">MNQTPLAPMGVGKLLDRSFSVYRQHFGAFFLLALLLFGPLLLLQNLMLMDLTSMPFLYQETTEEEFWEALAERFTSSDAFLTESIALVLVYLFLILPITTLVSYPQLMGSSLLMTRAVVEGRTIGIMPALRQSFSRFWPLAGSTILYILIMIGIFFAFTLFCVLFFFLCAVAIGVSFEGLFSGTDEVGSILAVLLILVAYLVFLVGVMLVPGFFILRWGFYLPYVLLEEEGVGLSKSWKLTKGNFWRLFALYFVLMVIYSTLSGGMQIMLAGALGTSLVSSLLQILVTCLLMPWMMIVYALAYLDLRVRKEGTDLQALLNQQPIEEPATVPAQMSGEQHE</sequence>
<keyword evidence="1" id="KW-0812">Transmembrane</keyword>
<feature type="transmembrane region" description="Helical" evidence="1">
    <location>
        <begin position="245"/>
        <end position="262"/>
    </location>
</feature>
<keyword evidence="2" id="KW-0547">Nucleotide-binding</keyword>
<accession>A0A3M8CMJ8</accession>
<feature type="transmembrane region" description="Helical" evidence="1">
    <location>
        <begin position="26"/>
        <end position="47"/>
    </location>
</feature>
<dbReference type="AlphaFoldDB" id="A0A3M8CMJ8"/>
<dbReference type="Proteomes" id="UP000281915">
    <property type="component" value="Unassembled WGS sequence"/>
</dbReference>
<dbReference type="EMBL" id="RHHT01000038">
    <property type="protein sequence ID" value="RNB76507.1"/>
    <property type="molecule type" value="Genomic_DNA"/>
</dbReference>
<proteinExistence type="predicted"/>
<keyword evidence="1" id="KW-0472">Membrane</keyword>
<keyword evidence="1" id="KW-1133">Transmembrane helix</keyword>
<dbReference type="RefSeq" id="WP_122914510.1">
    <property type="nucleotide sequence ID" value="NZ_RHHT01000038.1"/>
</dbReference>
<protein>
    <submittedName>
        <fullName evidence="2">ABC transporter ATP-binding protein</fullName>
    </submittedName>
</protein>
<evidence type="ECO:0000313" key="2">
    <source>
        <dbReference type="EMBL" id="RNB76507.1"/>
    </source>
</evidence>
<comment type="caution">
    <text evidence="2">The sequence shown here is derived from an EMBL/GenBank/DDBJ whole genome shotgun (WGS) entry which is preliminary data.</text>
</comment>
<dbReference type="GO" id="GO:0005524">
    <property type="term" value="F:ATP binding"/>
    <property type="evidence" value="ECO:0007669"/>
    <property type="project" value="UniProtKB-KW"/>
</dbReference>
<evidence type="ECO:0000313" key="3">
    <source>
        <dbReference type="Proteomes" id="UP000281915"/>
    </source>
</evidence>
<name>A0A3M8CMJ8_9BACL</name>
<reference evidence="2 3" key="1">
    <citation type="submission" date="2018-10" db="EMBL/GenBank/DDBJ databases">
        <title>Phylogenomics of Brevibacillus.</title>
        <authorList>
            <person name="Dunlap C."/>
        </authorList>
    </citation>
    <scope>NUCLEOTIDE SEQUENCE [LARGE SCALE GENOMIC DNA]</scope>
    <source>
        <strain evidence="2 3">JCM 15085</strain>
    </source>
</reference>
<keyword evidence="2" id="KW-0067">ATP-binding</keyword>
<evidence type="ECO:0000256" key="1">
    <source>
        <dbReference type="SAM" id="Phobius"/>
    </source>
</evidence>
<gene>
    <name evidence="2" type="ORF">EDM58_17770</name>
</gene>
<feature type="transmembrane region" description="Helical" evidence="1">
    <location>
        <begin position="84"/>
        <end position="104"/>
    </location>
</feature>